<dbReference type="STRING" id="1122173.GCA_000482505_01264"/>
<evidence type="ECO:0000256" key="2">
    <source>
        <dbReference type="SAM" id="Coils"/>
    </source>
</evidence>
<evidence type="ECO:0000313" key="4">
    <source>
        <dbReference type="EMBL" id="BBM51641.1"/>
    </source>
</evidence>
<feature type="coiled-coil region" evidence="2">
    <location>
        <begin position="62"/>
        <end position="150"/>
    </location>
</feature>
<dbReference type="RefSeq" id="WP_146996087.1">
    <property type="nucleotide sequence ID" value="NZ_AP019840.1"/>
</dbReference>
<evidence type="ECO:0000256" key="1">
    <source>
        <dbReference type="ARBA" id="ARBA00043985"/>
    </source>
</evidence>
<comment type="similarity">
    <text evidence="1">Belongs to the PspA/Vipp/IM30 family.</text>
</comment>
<dbReference type="PANTHER" id="PTHR31088">
    <property type="entry name" value="MEMBRANE-ASSOCIATED PROTEIN VIPP1, CHLOROPLASTIC"/>
    <property type="match status" value="1"/>
</dbReference>
<dbReference type="InterPro" id="IPR007157">
    <property type="entry name" value="PspA_VIPP1"/>
</dbReference>
<proteinExistence type="inferred from homology"/>
<dbReference type="AlphaFoldDB" id="A0A510KLZ1"/>
<feature type="region of interest" description="Disordered" evidence="3">
    <location>
        <begin position="186"/>
        <end position="228"/>
    </location>
</feature>
<name>A0A510KLZ1_9FUSO</name>
<organism evidence="4 5">
    <name type="scientific">Leptotrichia trevisanii</name>
    <dbReference type="NCBI Taxonomy" id="109328"/>
    <lineage>
        <taxon>Bacteria</taxon>
        <taxon>Fusobacteriati</taxon>
        <taxon>Fusobacteriota</taxon>
        <taxon>Fusobacteriia</taxon>
        <taxon>Fusobacteriales</taxon>
        <taxon>Leptotrichiaceae</taxon>
        <taxon>Leptotrichia</taxon>
    </lineage>
</organism>
<evidence type="ECO:0000256" key="3">
    <source>
        <dbReference type="SAM" id="MobiDB-lite"/>
    </source>
</evidence>
<reference evidence="4 5" key="1">
    <citation type="submission" date="2019-07" db="EMBL/GenBank/DDBJ databases">
        <title>Complete Genome Sequence of Leptotrichia trevisanii Strain JMUB3935.</title>
        <authorList>
            <person name="Watanabe S."/>
            <person name="Cui L."/>
        </authorList>
    </citation>
    <scope>NUCLEOTIDE SEQUENCE [LARGE SCALE GENOMIC DNA]</scope>
    <source>
        <strain evidence="4 5">JMUB3935</strain>
    </source>
</reference>
<sequence>MASILGRFKAIMASNINALLDKMEDPEKMIDQYLRDMERDLGSVKAETVAIMAQESAAKRKVTECEDEINKMENYAKKALQAGNEADARMFLEKKESIKIKLESLEKEKMIAVENSLKMREMHDKLTSDIQKLNAKRNEIKAKIKMAKSAQKINTMTSSTGISGKMDSFNSIEEKVDRMLDEANASMELNLPKKDEVDDLMKKYDSGESENSSAVDAEIERLKKEMGL</sequence>
<protein>
    <submittedName>
        <fullName evidence="4">Phage shock protein A, PspA</fullName>
    </submittedName>
</protein>
<dbReference type="Pfam" id="PF04012">
    <property type="entry name" value="PspA_IM30"/>
    <property type="match status" value="1"/>
</dbReference>
<feature type="compositionally biased region" description="Basic and acidic residues" evidence="3">
    <location>
        <begin position="218"/>
        <end position="228"/>
    </location>
</feature>
<feature type="compositionally biased region" description="Basic and acidic residues" evidence="3">
    <location>
        <begin position="191"/>
        <end position="206"/>
    </location>
</feature>
<keyword evidence="2" id="KW-0175">Coiled coil</keyword>
<dbReference type="PANTHER" id="PTHR31088:SF6">
    <property type="entry name" value="PHAGE SHOCK PROTEIN A"/>
    <property type="match status" value="1"/>
</dbReference>
<accession>A0A510KLZ1</accession>
<dbReference type="EMBL" id="AP019840">
    <property type="protein sequence ID" value="BBM51641.1"/>
    <property type="molecule type" value="Genomic_DNA"/>
</dbReference>
<evidence type="ECO:0000313" key="5">
    <source>
        <dbReference type="Proteomes" id="UP000321378"/>
    </source>
</evidence>
<dbReference type="Proteomes" id="UP000321378">
    <property type="component" value="Chromosome"/>
</dbReference>
<gene>
    <name evidence="4" type="ORF">JMUB3935_0615</name>
</gene>